<evidence type="ECO:0000313" key="3">
    <source>
        <dbReference type="Proteomes" id="UP001519332"/>
    </source>
</evidence>
<accession>A0ABS4T8F5</accession>
<sequence length="39" mass="4016">MKRILTVAIATLIAFGSIAGSAPAFGQPDLEANSEKVAR</sequence>
<organism evidence="2 3">
    <name type="scientific">Kibdelosporangium banguiense</name>
    <dbReference type="NCBI Taxonomy" id="1365924"/>
    <lineage>
        <taxon>Bacteria</taxon>
        <taxon>Bacillati</taxon>
        <taxon>Actinomycetota</taxon>
        <taxon>Actinomycetes</taxon>
        <taxon>Pseudonocardiales</taxon>
        <taxon>Pseudonocardiaceae</taxon>
        <taxon>Kibdelosporangium</taxon>
    </lineage>
</organism>
<evidence type="ECO:0000256" key="1">
    <source>
        <dbReference type="SAM" id="SignalP"/>
    </source>
</evidence>
<keyword evidence="3" id="KW-1185">Reference proteome</keyword>
<evidence type="ECO:0000313" key="2">
    <source>
        <dbReference type="EMBL" id="MBP2320700.1"/>
    </source>
</evidence>
<dbReference type="EMBL" id="JAGINW010000001">
    <property type="protein sequence ID" value="MBP2320700.1"/>
    <property type="molecule type" value="Genomic_DNA"/>
</dbReference>
<proteinExistence type="predicted"/>
<gene>
    <name evidence="2" type="ORF">JOF56_001085</name>
</gene>
<keyword evidence="1" id="KW-0732">Signal</keyword>
<dbReference type="Proteomes" id="UP001519332">
    <property type="component" value="Unassembled WGS sequence"/>
</dbReference>
<name>A0ABS4T8F5_9PSEU</name>
<comment type="caution">
    <text evidence="2">The sequence shown here is derived from an EMBL/GenBank/DDBJ whole genome shotgun (WGS) entry which is preliminary data.</text>
</comment>
<feature type="signal peptide" evidence="1">
    <location>
        <begin position="1"/>
        <end position="26"/>
    </location>
</feature>
<reference evidence="2 3" key="1">
    <citation type="submission" date="2021-03" db="EMBL/GenBank/DDBJ databases">
        <title>Sequencing the genomes of 1000 actinobacteria strains.</title>
        <authorList>
            <person name="Klenk H.-P."/>
        </authorList>
    </citation>
    <scope>NUCLEOTIDE SEQUENCE [LARGE SCALE GENOMIC DNA]</scope>
    <source>
        <strain evidence="2 3">DSM 46670</strain>
    </source>
</reference>
<protein>
    <submittedName>
        <fullName evidence="2">Uncharacterized protein</fullName>
    </submittedName>
</protein>
<feature type="chain" id="PRO_5047053616" evidence="1">
    <location>
        <begin position="27"/>
        <end position="39"/>
    </location>
</feature>